<keyword evidence="1" id="KW-0812">Transmembrane</keyword>
<dbReference type="RefSeq" id="WP_073333228.1">
    <property type="nucleotide sequence ID" value="NZ_FQYO01000006.1"/>
</dbReference>
<dbReference type="OrthoDB" id="7264282at2"/>
<evidence type="ECO:0000313" key="3">
    <source>
        <dbReference type="Proteomes" id="UP000184292"/>
    </source>
</evidence>
<feature type="transmembrane region" description="Helical" evidence="1">
    <location>
        <begin position="56"/>
        <end position="77"/>
    </location>
</feature>
<proteinExistence type="predicted"/>
<feature type="transmembrane region" description="Helical" evidence="1">
    <location>
        <begin position="104"/>
        <end position="130"/>
    </location>
</feature>
<dbReference type="STRING" id="1447782.SAMN05444417_3141"/>
<keyword evidence="1" id="KW-1133">Transmembrane helix</keyword>
<organism evidence="2 3">
    <name type="scientific">Wenxinia saemankumensis</name>
    <dbReference type="NCBI Taxonomy" id="1447782"/>
    <lineage>
        <taxon>Bacteria</taxon>
        <taxon>Pseudomonadati</taxon>
        <taxon>Pseudomonadota</taxon>
        <taxon>Alphaproteobacteria</taxon>
        <taxon>Rhodobacterales</taxon>
        <taxon>Roseobacteraceae</taxon>
        <taxon>Wenxinia</taxon>
    </lineage>
</organism>
<protein>
    <recommendedName>
        <fullName evidence="4">Transmembrane protein</fullName>
    </recommendedName>
</protein>
<name>A0A1M6HBN0_9RHOB</name>
<keyword evidence="1" id="KW-0472">Membrane</keyword>
<dbReference type="Proteomes" id="UP000184292">
    <property type="component" value="Unassembled WGS sequence"/>
</dbReference>
<accession>A0A1M6HBN0</accession>
<dbReference type="EMBL" id="FQYO01000006">
    <property type="protein sequence ID" value="SHJ19595.1"/>
    <property type="molecule type" value="Genomic_DNA"/>
</dbReference>
<dbReference type="AlphaFoldDB" id="A0A1M6HBN0"/>
<reference evidence="2 3" key="1">
    <citation type="submission" date="2016-11" db="EMBL/GenBank/DDBJ databases">
        <authorList>
            <person name="Jaros S."/>
            <person name="Januszkiewicz K."/>
            <person name="Wedrychowicz H."/>
        </authorList>
    </citation>
    <scope>NUCLEOTIDE SEQUENCE [LARGE SCALE GENOMIC DNA]</scope>
    <source>
        <strain evidence="2 3">DSM 100565</strain>
    </source>
</reference>
<gene>
    <name evidence="2" type="ORF">SAMN05444417_3141</name>
</gene>
<evidence type="ECO:0008006" key="4">
    <source>
        <dbReference type="Google" id="ProtNLM"/>
    </source>
</evidence>
<feature type="transmembrane region" description="Helical" evidence="1">
    <location>
        <begin position="20"/>
        <end position="44"/>
    </location>
</feature>
<evidence type="ECO:0000256" key="1">
    <source>
        <dbReference type="SAM" id="Phobius"/>
    </source>
</evidence>
<sequence>MAEKGQLSREFAEEQSSLWRIAFAPTVWAVHFVACYATAAVACAKFPEAELAHVGVWRVAISAGTLVALALIAWIGWRAWRHWDYLDDHDYSHGRDDNESRHEFLGHAGFLLAVVSFIGVLATWLPAFLIEGCT</sequence>
<evidence type="ECO:0000313" key="2">
    <source>
        <dbReference type="EMBL" id="SHJ19595.1"/>
    </source>
</evidence>
<keyword evidence="3" id="KW-1185">Reference proteome</keyword>